<dbReference type="GO" id="GO:0008236">
    <property type="term" value="F:serine-type peptidase activity"/>
    <property type="evidence" value="ECO:0007669"/>
    <property type="project" value="InterPro"/>
</dbReference>
<dbReference type="InterPro" id="IPR049492">
    <property type="entry name" value="BD-FAE-like_dom"/>
</dbReference>
<dbReference type="PANTHER" id="PTHR48081:SF3">
    <property type="entry name" value="ALPHA_BETA HYDROLASE FOLD-3 DOMAIN-CONTAINING PROTEIN"/>
    <property type="match status" value="1"/>
</dbReference>
<comment type="caution">
    <text evidence="4">The sequence shown here is derived from an EMBL/GenBank/DDBJ whole genome shotgun (WGS) entry which is preliminary data.</text>
</comment>
<feature type="domain" description="Peptidase S9 prolyl oligopeptidase catalytic" evidence="2">
    <location>
        <begin position="236"/>
        <end position="297"/>
    </location>
</feature>
<evidence type="ECO:0000313" key="5">
    <source>
        <dbReference type="Proteomes" id="UP001244011"/>
    </source>
</evidence>
<evidence type="ECO:0000256" key="1">
    <source>
        <dbReference type="ARBA" id="ARBA00022801"/>
    </source>
</evidence>
<feature type="domain" description="BD-FAE-like" evidence="3">
    <location>
        <begin position="22"/>
        <end position="140"/>
    </location>
</feature>
<dbReference type="AlphaFoldDB" id="A0AAJ0BVD2"/>
<dbReference type="EMBL" id="MU839016">
    <property type="protein sequence ID" value="KAK1765174.1"/>
    <property type="molecule type" value="Genomic_DNA"/>
</dbReference>
<evidence type="ECO:0000313" key="4">
    <source>
        <dbReference type="EMBL" id="KAK1765174.1"/>
    </source>
</evidence>
<sequence>MAQPRQFRGVYKVVNKQEIDTDIYVPQPRRTVNNTQYPVIIAIHGGAFMLGSSKMVNKDQIEDCLSRGWIVLAPNHRLCPQVNLLEGPMQDCRDLLTWTYNGGLQKALSSLTDTPYPLDLDRVFAFGTSSGGTLALSLGFGVPRPVAGIYDMYGPCNFAHPFWTTELPHVAANLPQGLSDEFINRIFDADPVPIIGGVSLEGQQTGAPNFDDPRQAFALTQIANGKVMDVIFPSKDWEKVDPLKNITESFPPTFIVHGAEDEMVPLDLSRDLYSALLQQGVKCGLRVVPGEGHTFAAKMKVGSPTWELQREGFDFLESLNK</sequence>
<dbReference type="InterPro" id="IPR050300">
    <property type="entry name" value="GDXG_lipolytic_enzyme"/>
</dbReference>
<evidence type="ECO:0000259" key="3">
    <source>
        <dbReference type="Pfam" id="PF20434"/>
    </source>
</evidence>
<name>A0AAJ0BVD2_9PEZI</name>
<dbReference type="GeneID" id="85315986"/>
<dbReference type="RefSeq" id="XP_060281387.1">
    <property type="nucleotide sequence ID" value="XM_060432799.1"/>
</dbReference>
<dbReference type="GO" id="GO:0006508">
    <property type="term" value="P:proteolysis"/>
    <property type="evidence" value="ECO:0007669"/>
    <property type="project" value="InterPro"/>
</dbReference>
<organism evidence="4 5">
    <name type="scientific">Phialemonium atrogriseum</name>
    <dbReference type="NCBI Taxonomy" id="1093897"/>
    <lineage>
        <taxon>Eukaryota</taxon>
        <taxon>Fungi</taxon>
        <taxon>Dikarya</taxon>
        <taxon>Ascomycota</taxon>
        <taxon>Pezizomycotina</taxon>
        <taxon>Sordariomycetes</taxon>
        <taxon>Sordariomycetidae</taxon>
        <taxon>Cephalothecales</taxon>
        <taxon>Cephalothecaceae</taxon>
        <taxon>Phialemonium</taxon>
    </lineage>
</organism>
<evidence type="ECO:0000259" key="2">
    <source>
        <dbReference type="Pfam" id="PF00326"/>
    </source>
</evidence>
<dbReference type="PRINTS" id="PR00111">
    <property type="entry name" value="ABHYDROLASE"/>
</dbReference>
<protein>
    <submittedName>
        <fullName evidence="4">Alpha/Beta hydrolase protein</fullName>
    </submittedName>
</protein>
<dbReference type="InterPro" id="IPR029058">
    <property type="entry name" value="AB_hydrolase_fold"/>
</dbReference>
<dbReference type="Pfam" id="PF20434">
    <property type="entry name" value="BD-FAE"/>
    <property type="match status" value="1"/>
</dbReference>
<dbReference type="Gene3D" id="3.40.50.1820">
    <property type="entry name" value="alpha/beta hydrolase"/>
    <property type="match status" value="1"/>
</dbReference>
<dbReference type="Pfam" id="PF00326">
    <property type="entry name" value="Peptidase_S9"/>
    <property type="match status" value="1"/>
</dbReference>
<keyword evidence="1 4" id="KW-0378">Hydrolase</keyword>
<gene>
    <name evidence="4" type="ORF">QBC33DRAFT_621391</name>
</gene>
<dbReference type="Proteomes" id="UP001244011">
    <property type="component" value="Unassembled WGS sequence"/>
</dbReference>
<dbReference type="InterPro" id="IPR000073">
    <property type="entry name" value="AB_hydrolase_1"/>
</dbReference>
<dbReference type="PANTHER" id="PTHR48081">
    <property type="entry name" value="AB HYDROLASE SUPERFAMILY PROTEIN C4A8.06C"/>
    <property type="match status" value="1"/>
</dbReference>
<reference evidence="4" key="1">
    <citation type="submission" date="2023-06" db="EMBL/GenBank/DDBJ databases">
        <title>Genome-scale phylogeny and comparative genomics of the fungal order Sordariales.</title>
        <authorList>
            <consortium name="Lawrence Berkeley National Laboratory"/>
            <person name="Hensen N."/>
            <person name="Bonometti L."/>
            <person name="Westerberg I."/>
            <person name="Brannstrom I.O."/>
            <person name="Guillou S."/>
            <person name="Cros-Aarteil S."/>
            <person name="Calhoun S."/>
            <person name="Haridas S."/>
            <person name="Kuo A."/>
            <person name="Mondo S."/>
            <person name="Pangilinan J."/>
            <person name="Riley R."/>
            <person name="Labutti K."/>
            <person name="Andreopoulos B."/>
            <person name="Lipzen A."/>
            <person name="Chen C."/>
            <person name="Yanf M."/>
            <person name="Daum C."/>
            <person name="Ng V."/>
            <person name="Clum A."/>
            <person name="Steindorff A."/>
            <person name="Ohm R."/>
            <person name="Martin F."/>
            <person name="Silar P."/>
            <person name="Natvig D."/>
            <person name="Lalanne C."/>
            <person name="Gautier V."/>
            <person name="Ament-Velasquez S.L."/>
            <person name="Kruys A."/>
            <person name="Hutchinson M.I."/>
            <person name="Powell A.J."/>
            <person name="Barry K."/>
            <person name="Miller A.N."/>
            <person name="Grigoriev I.V."/>
            <person name="Debuchy R."/>
            <person name="Gladieux P."/>
            <person name="Thoren M.H."/>
            <person name="Johannesson H."/>
        </authorList>
    </citation>
    <scope>NUCLEOTIDE SEQUENCE</scope>
    <source>
        <strain evidence="4">8032-3</strain>
    </source>
</reference>
<accession>A0AAJ0BVD2</accession>
<dbReference type="InterPro" id="IPR001375">
    <property type="entry name" value="Peptidase_S9_cat"/>
</dbReference>
<dbReference type="SUPFAM" id="SSF53474">
    <property type="entry name" value="alpha/beta-Hydrolases"/>
    <property type="match status" value="1"/>
</dbReference>
<proteinExistence type="predicted"/>
<keyword evidence="5" id="KW-1185">Reference proteome</keyword>